<dbReference type="PANTHER" id="PTHR43744">
    <property type="entry name" value="ABC TRANSPORTER PERMEASE PROTEIN MG189-RELATED-RELATED"/>
    <property type="match status" value="1"/>
</dbReference>
<dbReference type="Gene3D" id="1.10.3720.10">
    <property type="entry name" value="MetI-like"/>
    <property type="match status" value="1"/>
</dbReference>
<gene>
    <name evidence="9" type="ORF">H6A19_09470</name>
</gene>
<dbReference type="EMBL" id="JACJLL010000051">
    <property type="protein sequence ID" value="MBM6819557.1"/>
    <property type="molecule type" value="Genomic_DNA"/>
</dbReference>
<dbReference type="SUPFAM" id="SSF161098">
    <property type="entry name" value="MetI-like"/>
    <property type="match status" value="1"/>
</dbReference>
<feature type="transmembrane region" description="Helical" evidence="7">
    <location>
        <begin position="110"/>
        <end position="129"/>
    </location>
</feature>
<keyword evidence="2 7" id="KW-0813">Transport</keyword>
<evidence type="ECO:0000313" key="9">
    <source>
        <dbReference type="EMBL" id="MBM6819557.1"/>
    </source>
</evidence>
<name>A0ABS2FHS0_9CLOT</name>
<evidence type="ECO:0000256" key="4">
    <source>
        <dbReference type="ARBA" id="ARBA00022692"/>
    </source>
</evidence>
<dbReference type="InterPro" id="IPR000515">
    <property type="entry name" value="MetI-like"/>
</dbReference>
<dbReference type="CDD" id="cd06261">
    <property type="entry name" value="TM_PBP2"/>
    <property type="match status" value="1"/>
</dbReference>
<feature type="transmembrane region" description="Helical" evidence="7">
    <location>
        <begin position="141"/>
        <end position="162"/>
    </location>
</feature>
<dbReference type="Proteomes" id="UP000767334">
    <property type="component" value="Unassembled WGS sequence"/>
</dbReference>
<keyword evidence="6 7" id="KW-0472">Membrane</keyword>
<accession>A0ABS2FHS0</accession>
<keyword evidence="5 7" id="KW-1133">Transmembrane helix</keyword>
<comment type="subcellular location">
    <subcellularLocation>
        <location evidence="1 7">Cell membrane</location>
        <topology evidence="1 7">Multi-pass membrane protein</topology>
    </subcellularLocation>
</comment>
<dbReference type="PROSITE" id="PS50928">
    <property type="entry name" value="ABC_TM1"/>
    <property type="match status" value="1"/>
</dbReference>
<proteinExistence type="inferred from homology"/>
<feature type="transmembrane region" description="Helical" evidence="7">
    <location>
        <begin position="73"/>
        <end position="98"/>
    </location>
</feature>
<comment type="caution">
    <text evidence="9">The sequence shown here is derived from an EMBL/GenBank/DDBJ whole genome shotgun (WGS) entry which is preliminary data.</text>
</comment>
<dbReference type="InterPro" id="IPR035906">
    <property type="entry name" value="MetI-like_sf"/>
</dbReference>
<evidence type="ECO:0000313" key="10">
    <source>
        <dbReference type="Proteomes" id="UP000767334"/>
    </source>
</evidence>
<evidence type="ECO:0000259" key="8">
    <source>
        <dbReference type="PROSITE" id="PS50928"/>
    </source>
</evidence>
<reference evidence="9 10" key="1">
    <citation type="journal article" date="2021" name="Sci. Rep.">
        <title>The distribution of antibiotic resistance genes in chicken gut microbiota commensals.</title>
        <authorList>
            <person name="Juricova H."/>
            <person name="Matiasovicova J."/>
            <person name="Kubasova T."/>
            <person name="Cejkova D."/>
            <person name="Rychlik I."/>
        </authorList>
    </citation>
    <scope>NUCLEOTIDE SEQUENCE [LARGE SCALE GENOMIC DNA]</scope>
    <source>
        <strain evidence="9 10">An435</strain>
    </source>
</reference>
<dbReference type="RefSeq" id="WP_148322276.1">
    <property type="nucleotide sequence ID" value="NZ_JACJLL010000051.1"/>
</dbReference>
<evidence type="ECO:0000256" key="1">
    <source>
        <dbReference type="ARBA" id="ARBA00004651"/>
    </source>
</evidence>
<evidence type="ECO:0000256" key="7">
    <source>
        <dbReference type="RuleBase" id="RU363032"/>
    </source>
</evidence>
<organism evidence="9 10">
    <name type="scientific">Clostridium saudiense</name>
    <dbReference type="NCBI Taxonomy" id="1414720"/>
    <lineage>
        <taxon>Bacteria</taxon>
        <taxon>Bacillati</taxon>
        <taxon>Bacillota</taxon>
        <taxon>Clostridia</taxon>
        <taxon>Eubacteriales</taxon>
        <taxon>Clostridiaceae</taxon>
        <taxon>Clostridium</taxon>
    </lineage>
</organism>
<sequence length="298" mass="33091">MKKSKDIKAFNILSYTLIGLVALICLIPFLMVIIGSFTEEKEIIANGFSFFPKELSLEAYKTALKEPMAILRAYGVTASLTVIGTAIGLFIVAMTAYVLQRKDFKWRNKVSFFFYFTTLFSGGLVPWYILMVKYLGLKDSYLSLLLPPLLSVFNIIIMKSYMSGIPQALTESAKIDGAGDFTIFIKVILPLVKPALATIGMFIALGYWNDWYNSMLFINNENLYSLQYYLYKIVNNIEAYKTILAQAGGGTSLGSAISMPSESLKMALTIIVTGPIILVYPFIQKYFVSGVTIGAVKG</sequence>
<keyword evidence="3" id="KW-1003">Cell membrane</keyword>
<evidence type="ECO:0000256" key="5">
    <source>
        <dbReference type="ARBA" id="ARBA00022989"/>
    </source>
</evidence>
<protein>
    <submittedName>
        <fullName evidence="9">Carbohydrate ABC transporter permease</fullName>
    </submittedName>
</protein>
<feature type="transmembrane region" description="Helical" evidence="7">
    <location>
        <begin position="183"/>
        <end position="208"/>
    </location>
</feature>
<dbReference type="PANTHER" id="PTHR43744:SF9">
    <property type="entry name" value="POLYGALACTURONAN_RHAMNOGALACTURONAN TRANSPORT SYSTEM PERMEASE PROTEIN YTCP"/>
    <property type="match status" value="1"/>
</dbReference>
<evidence type="ECO:0000256" key="2">
    <source>
        <dbReference type="ARBA" id="ARBA00022448"/>
    </source>
</evidence>
<feature type="transmembrane region" description="Helical" evidence="7">
    <location>
        <begin position="264"/>
        <end position="283"/>
    </location>
</feature>
<comment type="similarity">
    <text evidence="7">Belongs to the binding-protein-dependent transport system permease family.</text>
</comment>
<feature type="transmembrane region" description="Helical" evidence="7">
    <location>
        <begin position="12"/>
        <end position="34"/>
    </location>
</feature>
<evidence type="ECO:0000256" key="3">
    <source>
        <dbReference type="ARBA" id="ARBA00022475"/>
    </source>
</evidence>
<feature type="domain" description="ABC transmembrane type-1" evidence="8">
    <location>
        <begin position="74"/>
        <end position="272"/>
    </location>
</feature>
<dbReference type="Pfam" id="PF00528">
    <property type="entry name" value="BPD_transp_1"/>
    <property type="match status" value="1"/>
</dbReference>
<keyword evidence="10" id="KW-1185">Reference proteome</keyword>
<keyword evidence="4 7" id="KW-0812">Transmembrane</keyword>
<evidence type="ECO:0000256" key="6">
    <source>
        <dbReference type="ARBA" id="ARBA00023136"/>
    </source>
</evidence>